<evidence type="ECO:0000313" key="11">
    <source>
        <dbReference type="EMBL" id="MFC3607651.1"/>
    </source>
</evidence>
<dbReference type="InterPro" id="IPR005503">
    <property type="entry name" value="FliL"/>
</dbReference>
<keyword evidence="11" id="KW-0966">Cell projection</keyword>
<evidence type="ECO:0000256" key="4">
    <source>
        <dbReference type="ARBA" id="ARBA00022475"/>
    </source>
</evidence>
<keyword evidence="10" id="KW-0997">Cell inner membrane</keyword>
<evidence type="ECO:0000256" key="2">
    <source>
        <dbReference type="ARBA" id="ARBA00004162"/>
    </source>
</evidence>
<comment type="caution">
    <text evidence="11">The sequence shown here is derived from an EMBL/GenBank/DDBJ whole genome shotgun (WGS) entry which is preliminary data.</text>
</comment>
<name>A0ABV7T3Y3_9GAMM</name>
<comment type="subcellular location">
    <subcellularLocation>
        <location evidence="10">Cell inner membrane</location>
    </subcellularLocation>
    <subcellularLocation>
        <location evidence="2">Cell membrane</location>
        <topology evidence="2">Single-pass membrane protein</topology>
    </subcellularLocation>
</comment>
<dbReference type="EMBL" id="JBHRXZ010000017">
    <property type="protein sequence ID" value="MFC3607651.1"/>
    <property type="molecule type" value="Genomic_DNA"/>
</dbReference>
<dbReference type="Pfam" id="PF03748">
    <property type="entry name" value="FliL"/>
    <property type="match status" value="1"/>
</dbReference>
<evidence type="ECO:0000256" key="10">
    <source>
        <dbReference type="RuleBase" id="RU364125"/>
    </source>
</evidence>
<evidence type="ECO:0000256" key="6">
    <source>
        <dbReference type="ARBA" id="ARBA00022692"/>
    </source>
</evidence>
<evidence type="ECO:0000313" key="12">
    <source>
        <dbReference type="Proteomes" id="UP001595630"/>
    </source>
</evidence>
<comment type="similarity">
    <text evidence="3 10">Belongs to the FliL family.</text>
</comment>
<dbReference type="PANTHER" id="PTHR35091">
    <property type="entry name" value="FLAGELLAR PROTEIN FLIL"/>
    <property type="match status" value="1"/>
</dbReference>
<keyword evidence="11" id="KW-0282">Flagellum</keyword>
<keyword evidence="6" id="KW-0812">Transmembrane</keyword>
<keyword evidence="7 10" id="KW-0283">Flagellar rotation</keyword>
<keyword evidence="5 10" id="KW-0145">Chemotaxis</keyword>
<dbReference type="Proteomes" id="UP001595630">
    <property type="component" value="Unassembled WGS sequence"/>
</dbReference>
<proteinExistence type="inferred from homology"/>
<evidence type="ECO:0000256" key="8">
    <source>
        <dbReference type="ARBA" id="ARBA00022989"/>
    </source>
</evidence>
<dbReference type="RefSeq" id="WP_386363602.1">
    <property type="nucleotide sequence ID" value="NZ_JBHRXZ010000017.1"/>
</dbReference>
<evidence type="ECO:0000256" key="1">
    <source>
        <dbReference type="ARBA" id="ARBA00002254"/>
    </source>
</evidence>
<evidence type="ECO:0000256" key="5">
    <source>
        <dbReference type="ARBA" id="ARBA00022500"/>
    </source>
</evidence>
<gene>
    <name evidence="11" type="ORF">ACFOMF_07680</name>
</gene>
<evidence type="ECO:0000256" key="3">
    <source>
        <dbReference type="ARBA" id="ARBA00008281"/>
    </source>
</evidence>
<dbReference type="PANTHER" id="PTHR35091:SF2">
    <property type="entry name" value="FLAGELLAR PROTEIN FLIL"/>
    <property type="match status" value="1"/>
</dbReference>
<comment type="function">
    <text evidence="1 10">Controls the rotational direction of flagella during chemotaxis.</text>
</comment>
<reference evidence="12" key="1">
    <citation type="journal article" date="2019" name="Int. J. Syst. Evol. Microbiol.">
        <title>The Global Catalogue of Microorganisms (GCM) 10K type strain sequencing project: providing services to taxonomists for standard genome sequencing and annotation.</title>
        <authorList>
            <consortium name="The Broad Institute Genomics Platform"/>
            <consortium name="The Broad Institute Genome Sequencing Center for Infectious Disease"/>
            <person name="Wu L."/>
            <person name="Ma J."/>
        </authorList>
    </citation>
    <scope>NUCLEOTIDE SEQUENCE [LARGE SCALE GENOMIC DNA]</scope>
    <source>
        <strain evidence="12">KCTC 42447</strain>
    </source>
</reference>
<organism evidence="11 12">
    <name type="scientific">Stutzerimonas tarimensis</name>
    <dbReference type="NCBI Taxonomy" id="1507735"/>
    <lineage>
        <taxon>Bacteria</taxon>
        <taxon>Pseudomonadati</taxon>
        <taxon>Pseudomonadota</taxon>
        <taxon>Gammaproteobacteria</taxon>
        <taxon>Pseudomonadales</taxon>
        <taxon>Pseudomonadaceae</taxon>
        <taxon>Stutzerimonas</taxon>
    </lineage>
</organism>
<keyword evidence="11" id="KW-0969">Cilium</keyword>
<sequence length="115" mass="12809">MLNTVLAETGPVSYVNLSPSLVGNYGEGPRLTYYKADVALRVSSSLASDRVKHHEPLIRNELVMLFAEQTDESLGSPDGKEELRQVALKRVQDVLLQEEGQQLVDDLLFNNLIIQ</sequence>
<protein>
    <recommendedName>
        <fullName evidence="10">Flagellar protein FliL</fullName>
    </recommendedName>
</protein>
<evidence type="ECO:0000256" key="7">
    <source>
        <dbReference type="ARBA" id="ARBA00022779"/>
    </source>
</evidence>
<evidence type="ECO:0000256" key="9">
    <source>
        <dbReference type="ARBA" id="ARBA00023136"/>
    </source>
</evidence>
<keyword evidence="12" id="KW-1185">Reference proteome</keyword>
<keyword evidence="4" id="KW-1003">Cell membrane</keyword>
<accession>A0ABV7T3Y3</accession>
<keyword evidence="9 10" id="KW-0472">Membrane</keyword>
<keyword evidence="8" id="KW-1133">Transmembrane helix</keyword>